<dbReference type="PANTHER" id="PTHR23129:SF0">
    <property type="entry name" value="ACYL-COENZYME A DIPHOSPHATASE FITM2"/>
    <property type="match status" value="1"/>
</dbReference>
<evidence type="ECO:0000256" key="2">
    <source>
        <dbReference type="ARBA" id="ARBA00022692"/>
    </source>
</evidence>
<dbReference type="GO" id="GO:0008654">
    <property type="term" value="P:phospholipid biosynthetic process"/>
    <property type="evidence" value="ECO:0007669"/>
    <property type="project" value="TreeGrafter"/>
</dbReference>
<evidence type="ECO:0000313" key="11">
    <source>
        <dbReference type="Proteomes" id="UP001150907"/>
    </source>
</evidence>
<evidence type="ECO:0000256" key="8">
    <source>
        <dbReference type="SAM" id="Phobius"/>
    </source>
</evidence>
<gene>
    <name evidence="10" type="ORF">H4R26_003877</name>
</gene>
<evidence type="ECO:0000313" key="10">
    <source>
        <dbReference type="EMBL" id="KAJ2001914.1"/>
    </source>
</evidence>
<keyword evidence="5 8" id="KW-1133">Transmembrane helix</keyword>
<keyword evidence="6" id="KW-0443">Lipid metabolism</keyword>
<accession>A0A9W8BH74</accession>
<comment type="subcellular location">
    <subcellularLocation>
        <location evidence="1">Endoplasmic reticulum membrane</location>
        <topology evidence="1">Multi-pass membrane protein</topology>
    </subcellularLocation>
</comment>
<dbReference type="Proteomes" id="UP001150907">
    <property type="component" value="Unassembled WGS sequence"/>
</dbReference>
<evidence type="ECO:0000256" key="3">
    <source>
        <dbReference type="ARBA" id="ARBA00022801"/>
    </source>
</evidence>
<dbReference type="PANTHER" id="PTHR23129">
    <property type="entry name" value="ACYL-COENZYME A DIPHOSPHATASE FITM2"/>
    <property type="match status" value="1"/>
</dbReference>
<name>A0A9W8BH74_9FUNG</name>
<organism evidence="10 11">
    <name type="scientific">Coemansia thaxteri</name>
    <dbReference type="NCBI Taxonomy" id="2663907"/>
    <lineage>
        <taxon>Eukaryota</taxon>
        <taxon>Fungi</taxon>
        <taxon>Fungi incertae sedis</taxon>
        <taxon>Zoopagomycota</taxon>
        <taxon>Kickxellomycotina</taxon>
        <taxon>Kickxellomycetes</taxon>
        <taxon>Kickxellales</taxon>
        <taxon>Kickxellaceae</taxon>
        <taxon>Coemansia</taxon>
    </lineage>
</organism>
<dbReference type="InterPro" id="IPR019388">
    <property type="entry name" value="FIT"/>
</dbReference>
<dbReference type="GO" id="GO:0005789">
    <property type="term" value="C:endoplasmic reticulum membrane"/>
    <property type="evidence" value="ECO:0007669"/>
    <property type="project" value="UniProtKB-SubCell"/>
</dbReference>
<keyword evidence="7 8" id="KW-0472">Membrane</keyword>
<keyword evidence="11" id="KW-1185">Reference proteome</keyword>
<feature type="signal peptide" evidence="9">
    <location>
        <begin position="1"/>
        <end position="26"/>
    </location>
</feature>
<comment type="caution">
    <text evidence="10">The sequence shown here is derived from an EMBL/GenBank/DDBJ whole genome shotgun (WGS) entry which is preliminary data.</text>
</comment>
<keyword evidence="4" id="KW-0256">Endoplasmic reticulum</keyword>
<proteinExistence type="predicted"/>
<evidence type="ECO:0008006" key="12">
    <source>
        <dbReference type="Google" id="ProtNLM"/>
    </source>
</evidence>
<dbReference type="Pfam" id="PF10261">
    <property type="entry name" value="FIT"/>
    <property type="match status" value="2"/>
</dbReference>
<protein>
    <recommendedName>
        <fullName evidence="12">FIT family protein scs3</fullName>
    </recommendedName>
</protein>
<evidence type="ECO:0000256" key="7">
    <source>
        <dbReference type="ARBA" id="ARBA00023136"/>
    </source>
</evidence>
<feature type="transmembrane region" description="Helical" evidence="8">
    <location>
        <begin position="198"/>
        <end position="221"/>
    </location>
</feature>
<dbReference type="GO" id="GO:0010945">
    <property type="term" value="F:coenzyme A diphosphatase activity"/>
    <property type="evidence" value="ECO:0007669"/>
    <property type="project" value="InterPro"/>
</dbReference>
<keyword evidence="2 8" id="KW-0812">Transmembrane</keyword>
<dbReference type="GO" id="GO:0034389">
    <property type="term" value="P:lipid droplet organization"/>
    <property type="evidence" value="ECO:0007669"/>
    <property type="project" value="TreeGrafter"/>
</dbReference>
<feature type="transmembrane region" description="Helical" evidence="8">
    <location>
        <begin position="90"/>
        <end position="108"/>
    </location>
</feature>
<keyword evidence="3" id="KW-0378">Hydrolase</keyword>
<dbReference type="GO" id="GO:0019915">
    <property type="term" value="P:lipid storage"/>
    <property type="evidence" value="ECO:0007669"/>
    <property type="project" value="InterPro"/>
</dbReference>
<evidence type="ECO:0000256" key="1">
    <source>
        <dbReference type="ARBA" id="ARBA00004477"/>
    </source>
</evidence>
<reference evidence="10" key="1">
    <citation type="submission" date="2022-07" db="EMBL/GenBank/DDBJ databases">
        <title>Phylogenomic reconstructions and comparative analyses of Kickxellomycotina fungi.</title>
        <authorList>
            <person name="Reynolds N.K."/>
            <person name="Stajich J.E."/>
            <person name="Barry K."/>
            <person name="Grigoriev I.V."/>
            <person name="Crous P."/>
            <person name="Smith M.E."/>
        </authorList>
    </citation>
    <scope>NUCLEOTIDE SEQUENCE</scope>
    <source>
        <strain evidence="10">IMI 214461</strain>
    </source>
</reference>
<dbReference type="AlphaFoldDB" id="A0A9W8BH74"/>
<feature type="transmembrane region" description="Helical" evidence="8">
    <location>
        <begin position="56"/>
        <end position="78"/>
    </location>
</feature>
<evidence type="ECO:0000256" key="5">
    <source>
        <dbReference type="ARBA" id="ARBA00022989"/>
    </source>
</evidence>
<dbReference type="EMBL" id="JANBQF010000353">
    <property type="protein sequence ID" value="KAJ2001914.1"/>
    <property type="molecule type" value="Genomic_DNA"/>
</dbReference>
<sequence length="250" mass="26262">MPPAISSSPAALVLALLLGAVALGLAASWRLADGGASVAGVAVSPWASKRNPLNVYFAKLAWAWTSALFGAMLLPAAATRPAAATLRATLRYALATIYWLAMTAWFFGPPLFDRLYVRTGGACRVPPATPGAPRAAAFATASACRAAGGAWAGGHDVSGHCFLMLHSALFLTEEILLPMLFSPPPPRSRPLLGLARRAVAVATLGLVAVWLLMLFFTAKYFHGVEELLSGSLLGVAFWVTTYRQGLLQAD</sequence>
<evidence type="ECO:0000256" key="4">
    <source>
        <dbReference type="ARBA" id="ARBA00022824"/>
    </source>
</evidence>
<feature type="chain" id="PRO_5040835729" description="FIT family protein scs3" evidence="9">
    <location>
        <begin position="27"/>
        <end position="250"/>
    </location>
</feature>
<evidence type="ECO:0000256" key="9">
    <source>
        <dbReference type="SAM" id="SignalP"/>
    </source>
</evidence>
<evidence type="ECO:0000256" key="6">
    <source>
        <dbReference type="ARBA" id="ARBA00023098"/>
    </source>
</evidence>
<keyword evidence="9" id="KW-0732">Signal</keyword>